<dbReference type="Proteomes" id="UP000041254">
    <property type="component" value="Unassembled WGS sequence"/>
</dbReference>
<accession>A0A0G4F9L9</accession>
<name>A0A0G4F9L9_VITBC</name>
<evidence type="ECO:0000256" key="1">
    <source>
        <dbReference type="SAM" id="SignalP"/>
    </source>
</evidence>
<keyword evidence="3" id="KW-1185">Reference proteome</keyword>
<proteinExistence type="predicted"/>
<dbReference type="InParanoid" id="A0A0G4F9L9"/>
<keyword evidence="1" id="KW-0732">Signal</keyword>
<reference evidence="2 3" key="1">
    <citation type="submission" date="2014-11" db="EMBL/GenBank/DDBJ databases">
        <authorList>
            <person name="Zhu J."/>
            <person name="Qi W."/>
            <person name="Song R."/>
        </authorList>
    </citation>
    <scope>NUCLEOTIDE SEQUENCE [LARGE SCALE GENOMIC DNA]</scope>
</reference>
<dbReference type="VEuPathDB" id="CryptoDB:Vbra_21235"/>
<feature type="chain" id="PRO_5005188286" evidence="1">
    <location>
        <begin position="31"/>
        <end position="319"/>
    </location>
</feature>
<evidence type="ECO:0000313" key="3">
    <source>
        <dbReference type="Proteomes" id="UP000041254"/>
    </source>
</evidence>
<dbReference type="AlphaFoldDB" id="A0A0G4F9L9"/>
<organism evidence="2 3">
    <name type="scientific">Vitrella brassicaformis (strain CCMP3155)</name>
    <dbReference type="NCBI Taxonomy" id="1169540"/>
    <lineage>
        <taxon>Eukaryota</taxon>
        <taxon>Sar</taxon>
        <taxon>Alveolata</taxon>
        <taxon>Colpodellida</taxon>
        <taxon>Vitrellaceae</taxon>
        <taxon>Vitrella</taxon>
    </lineage>
</organism>
<sequence>MAAFHVMGRAVLLLLPGAWVLLYLYPEALDNLTEHAITNYSVLHPLRGRQKLEYVTSAPSVPVIDRSRIDEGWPEEWAGGLRNTVNAACRRFSETFPSVGECPLECKDPGLRRFTVSYRLEPHDMYPSFIATHQRAVDYLAEHGGITHQETHVDIGLLYLCCYSHQETEAIRTLLDNHEWGKHRVSVAFGEIGCSVDSWGADSGADVTSVALYLDKDSERAMQLLAHELEEHMRRANMRVVVPRELQQPFHVPIAQVPPDVPVEDVLRQLNEQIRPHEWLGGENATRLLLPRTPFIGRKPPVPMGWPGDTDVTALAVDL</sequence>
<evidence type="ECO:0000313" key="2">
    <source>
        <dbReference type="EMBL" id="CEM08960.1"/>
    </source>
</evidence>
<dbReference type="EMBL" id="CDMY01000390">
    <property type="protein sequence ID" value="CEM08960.1"/>
    <property type="molecule type" value="Genomic_DNA"/>
</dbReference>
<protein>
    <submittedName>
        <fullName evidence="2">Uncharacterized protein</fullName>
    </submittedName>
</protein>
<feature type="signal peptide" evidence="1">
    <location>
        <begin position="1"/>
        <end position="30"/>
    </location>
</feature>
<gene>
    <name evidence="2" type="ORF">Vbra_21235</name>
</gene>